<dbReference type="Proteomes" id="UP000504636">
    <property type="component" value="Unplaced"/>
</dbReference>
<sequence length="258" mass="28814">MFKAANGNKLILAPIDLTKPHLHILDIGTYDGTFLVDLSNNFIPSSARQTDSILGIDLFDAHFPAHPSEGMRFQIQNFLEPWPQELLGSFDLVHQRLMLAGAGRNTRANLTQTLRLVKPGGWIQLVEAEQAIGPNDGPAMQQFLLLMGELFGFIGVPMTYAHELAQWLEEEGFEEVETRVVPIPYGCRQPDAELREKGYSSMSVGLQGKLKHTKMIPGGLKSLDAAELEMLAPRLIKEMEERGAEYVMRYAWGRKPVA</sequence>
<keyword evidence="1 3" id="KW-0489">Methyltransferase</keyword>
<gene>
    <name evidence="1 3" type="ORF">BDZ99DRAFT_378677</name>
</gene>
<dbReference type="InterPro" id="IPR029063">
    <property type="entry name" value="SAM-dependent_MTases_sf"/>
</dbReference>
<keyword evidence="2" id="KW-1185">Reference proteome</keyword>
<proteinExistence type="predicted"/>
<reference evidence="3" key="3">
    <citation type="submission" date="2025-04" db="UniProtKB">
        <authorList>
            <consortium name="RefSeq"/>
        </authorList>
    </citation>
    <scope>IDENTIFICATION</scope>
    <source>
        <strain evidence="3">CBS 304.34</strain>
    </source>
</reference>
<evidence type="ECO:0000313" key="2">
    <source>
        <dbReference type="Proteomes" id="UP000504636"/>
    </source>
</evidence>
<dbReference type="GO" id="GO:0008168">
    <property type="term" value="F:methyltransferase activity"/>
    <property type="evidence" value="ECO:0007669"/>
    <property type="project" value="UniProtKB-KW"/>
</dbReference>
<dbReference type="SUPFAM" id="SSF53335">
    <property type="entry name" value="S-adenosyl-L-methionine-dependent methyltransferases"/>
    <property type="match status" value="1"/>
</dbReference>
<keyword evidence="1" id="KW-0808">Transferase</keyword>
<reference evidence="1 3" key="1">
    <citation type="journal article" date="2020" name="Stud. Mycol.">
        <title>101 Dothideomycetes genomes: a test case for predicting lifestyles and emergence of pathogens.</title>
        <authorList>
            <person name="Haridas S."/>
            <person name="Albert R."/>
            <person name="Binder M."/>
            <person name="Bloem J."/>
            <person name="Labutti K."/>
            <person name="Salamov A."/>
            <person name="Andreopoulos B."/>
            <person name="Baker S."/>
            <person name="Barry K."/>
            <person name="Bills G."/>
            <person name="Bluhm B."/>
            <person name="Cannon C."/>
            <person name="Castanera R."/>
            <person name="Culley D."/>
            <person name="Daum C."/>
            <person name="Ezra D."/>
            <person name="Gonzalez J."/>
            <person name="Henrissat B."/>
            <person name="Kuo A."/>
            <person name="Liang C."/>
            <person name="Lipzen A."/>
            <person name="Lutzoni F."/>
            <person name="Magnuson J."/>
            <person name="Mondo S."/>
            <person name="Nolan M."/>
            <person name="Ohm R."/>
            <person name="Pangilinan J."/>
            <person name="Park H.-J."/>
            <person name="Ramirez L."/>
            <person name="Alfaro M."/>
            <person name="Sun H."/>
            <person name="Tritt A."/>
            <person name="Yoshinaga Y."/>
            <person name="Zwiers L.-H."/>
            <person name="Turgeon B."/>
            <person name="Goodwin S."/>
            <person name="Spatafora J."/>
            <person name="Crous P."/>
            <person name="Grigoriev I."/>
        </authorList>
    </citation>
    <scope>NUCLEOTIDE SEQUENCE</scope>
    <source>
        <strain evidence="1 3">CBS 304.34</strain>
    </source>
</reference>
<dbReference type="GO" id="GO:0032259">
    <property type="term" value="P:methylation"/>
    <property type="evidence" value="ECO:0007669"/>
    <property type="project" value="UniProtKB-KW"/>
</dbReference>
<dbReference type="Pfam" id="PF13489">
    <property type="entry name" value="Methyltransf_23"/>
    <property type="match status" value="1"/>
</dbReference>
<dbReference type="RefSeq" id="XP_033582238.1">
    <property type="nucleotide sequence ID" value="XM_033715118.1"/>
</dbReference>
<name>A0A6A6Z4Q6_9PEZI</name>
<dbReference type="EMBL" id="MU003694">
    <property type="protein sequence ID" value="KAF2815274.1"/>
    <property type="molecule type" value="Genomic_DNA"/>
</dbReference>
<protein>
    <submittedName>
        <fullName evidence="1 3">S-adenosyl-L-methionine-dependent methyltransferase</fullName>
    </submittedName>
</protein>
<dbReference type="OrthoDB" id="184880at2759"/>
<accession>A0A6A6Z4Q6</accession>
<evidence type="ECO:0000313" key="3">
    <source>
        <dbReference type="RefSeq" id="XP_033582238.1"/>
    </source>
</evidence>
<dbReference type="Gene3D" id="3.40.50.150">
    <property type="entry name" value="Vaccinia Virus protein VP39"/>
    <property type="match status" value="1"/>
</dbReference>
<organism evidence="1">
    <name type="scientific">Mytilinidion resinicola</name>
    <dbReference type="NCBI Taxonomy" id="574789"/>
    <lineage>
        <taxon>Eukaryota</taxon>
        <taxon>Fungi</taxon>
        <taxon>Dikarya</taxon>
        <taxon>Ascomycota</taxon>
        <taxon>Pezizomycotina</taxon>
        <taxon>Dothideomycetes</taxon>
        <taxon>Pleosporomycetidae</taxon>
        <taxon>Mytilinidiales</taxon>
        <taxon>Mytilinidiaceae</taxon>
        <taxon>Mytilinidion</taxon>
    </lineage>
</organism>
<reference evidence="3" key="2">
    <citation type="submission" date="2020-04" db="EMBL/GenBank/DDBJ databases">
        <authorList>
            <consortium name="NCBI Genome Project"/>
        </authorList>
    </citation>
    <scope>NUCLEOTIDE SEQUENCE</scope>
    <source>
        <strain evidence="3">CBS 304.34</strain>
    </source>
</reference>
<dbReference type="AlphaFoldDB" id="A0A6A6Z4Q6"/>
<evidence type="ECO:0000313" key="1">
    <source>
        <dbReference type="EMBL" id="KAF2815274.1"/>
    </source>
</evidence>
<dbReference type="GeneID" id="54456011"/>
<dbReference type="CDD" id="cd02440">
    <property type="entry name" value="AdoMet_MTases"/>
    <property type="match status" value="1"/>
</dbReference>